<evidence type="ECO:0000313" key="7">
    <source>
        <dbReference type="EMBL" id="MEL3959468.1"/>
    </source>
</evidence>
<dbReference type="InterPro" id="IPR001667">
    <property type="entry name" value="DDH_dom"/>
</dbReference>
<comment type="caution">
    <text evidence="7">The sequence shown here is derived from an EMBL/GenBank/DDBJ whole genome shotgun (WGS) entry which is preliminary data.</text>
</comment>
<dbReference type="Pfam" id="PF01368">
    <property type="entry name" value="DHH"/>
    <property type="match status" value="1"/>
</dbReference>
<feature type="domain" description="RecJ OB" evidence="6">
    <location>
        <begin position="449"/>
        <end position="554"/>
    </location>
</feature>
<proteinExistence type="inferred from homology"/>
<dbReference type="InterPro" id="IPR038763">
    <property type="entry name" value="DHH_sf"/>
</dbReference>
<dbReference type="PANTHER" id="PTHR30255:SF2">
    <property type="entry name" value="SINGLE-STRANDED-DNA-SPECIFIC EXONUCLEASE RECJ"/>
    <property type="match status" value="1"/>
</dbReference>
<evidence type="ECO:0000256" key="4">
    <source>
        <dbReference type="ARBA" id="ARBA00022839"/>
    </source>
</evidence>
<evidence type="ECO:0000256" key="2">
    <source>
        <dbReference type="ARBA" id="ARBA00022722"/>
    </source>
</evidence>
<keyword evidence="2" id="KW-0540">Nuclease</keyword>
<keyword evidence="3" id="KW-0378">Hydrolase</keyword>
<keyword evidence="4" id="KW-0269">Exonuclease</keyword>
<evidence type="ECO:0000256" key="1">
    <source>
        <dbReference type="ARBA" id="ARBA00005915"/>
    </source>
</evidence>
<dbReference type="RefSeq" id="WP_342021103.1">
    <property type="nucleotide sequence ID" value="NZ_JBBYAK010000002.1"/>
</dbReference>
<protein>
    <submittedName>
        <fullName evidence="7">DHH family phosphoesterase</fullName>
    </submittedName>
</protein>
<evidence type="ECO:0000313" key="8">
    <source>
        <dbReference type="Proteomes" id="UP001459714"/>
    </source>
</evidence>
<dbReference type="InterPro" id="IPR041122">
    <property type="entry name" value="RecJ_OB"/>
</dbReference>
<dbReference type="Pfam" id="PF17768">
    <property type="entry name" value="RecJ_OB"/>
    <property type="match status" value="1"/>
</dbReference>
<dbReference type="InterPro" id="IPR051673">
    <property type="entry name" value="SSDNA_exonuclease_RecJ"/>
</dbReference>
<comment type="similarity">
    <text evidence="1">Belongs to the RecJ family.</text>
</comment>
<accession>A0ABU9K2Z5</accession>
<dbReference type="PANTHER" id="PTHR30255">
    <property type="entry name" value="SINGLE-STRANDED-DNA-SPECIFIC EXONUCLEASE RECJ"/>
    <property type="match status" value="1"/>
</dbReference>
<evidence type="ECO:0000259" key="6">
    <source>
        <dbReference type="Pfam" id="PF17768"/>
    </source>
</evidence>
<dbReference type="SUPFAM" id="SSF64182">
    <property type="entry name" value="DHH phosphoesterases"/>
    <property type="match status" value="1"/>
</dbReference>
<keyword evidence="8" id="KW-1185">Reference proteome</keyword>
<sequence length="559" mass="63963">MFKYNLIGDNDYIFDPIGTIFANRGIDDYKMFLNPKESVVNHFSLLKNINKAVQCLLKHINLNSDILIITDPDVDGYCSASIIYQYIQLINTKASVKWIIRNDKKHGAEGIDIPESVNLLILPDSGSNDFEIHKRLFDRGIDVIVLDHHEAEMESEHAIVVNPQIDNYPNKTLSGAGIVIKFCEALDEHLGVEYSTYFHDLVALGIIADSMVLSDLETRYYVKNGLSEINNDFLNALLEKQKFSTKGIVNIKNISYYIAPLINSVIRIGDLQEKKDMFKSFIGTKELIRYKPRGSSEISVLLFDDMARRCVNARGKQNRIRDKIVQCIDDHINKNNLIKNKIIFVYNIEIEEENVTGLVANIIADKYKRPTIILNKIDKDGVWKGSARGYDKGEIVNFKDIVIKSNLFEMAAGHQEAFGVKIHKDNVSKVNKVFNKLLVDYDISNSYNVDFEIKANAFKDDLIYIISELNDEWGKGFEEPYILVKDIPIKLSNIELKGQKENVILIKYNNITYIMFKTDRDTFDKINNSNTISIVGRANLNIYNEVKNPQIIIDSFYLK</sequence>
<organism evidence="7 8">
    <name type="scientific">Caldifermentibacillus hisashii</name>
    <dbReference type="NCBI Taxonomy" id="996558"/>
    <lineage>
        <taxon>Bacteria</taxon>
        <taxon>Bacillati</taxon>
        <taxon>Bacillota</taxon>
        <taxon>Bacilli</taxon>
        <taxon>Bacillales</taxon>
        <taxon>Bacillaceae</taxon>
        <taxon>Caldifermentibacillus</taxon>
    </lineage>
</organism>
<feature type="domain" description="DDH" evidence="5">
    <location>
        <begin position="66"/>
        <end position="206"/>
    </location>
</feature>
<gene>
    <name evidence="7" type="ORF">NST17_20160</name>
</gene>
<dbReference type="Gene3D" id="3.90.1640.30">
    <property type="match status" value="1"/>
</dbReference>
<reference evidence="7 8" key="1">
    <citation type="submission" date="2024-03" db="EMBL/GenBank/DDBJ databases">
        <title>Bacilli Hybrid Assemblies.</title>
        <authorList>
            <person name="Kovac J."/>
        </authorList>
    </citation>
    <scope>NUCLEOTIDE SEQUENCE [LARGE SCALE GENOMIC DNA]</scope>
    <source>
        <strain evidence="7 8">FSL M8-0022</strain>
    </source>
</reference>
<dbReference type="EMBL" id="JBBYAK010000002">
    <property type="protein sequence ID" value="MEL3959468.1"/>
    <property type="molecule type" value="Genomic_DNA"/>
</dbReference>
<name>A0ABU9K2Z5_9BACI</name>
<dbReference type="Gene3D" id="3.10.310.30">
    <property type="match status" value="1"/>
</dbReference>
<evidence type="ECO:0000259" key="5">
    <source>
        <dbReference type="Pfam" id="PF01368"/>
    </source>
</evidence>
<evidence type="ECO:0000256" key="3">
    <source>
        <dbReference type="ARBA" id="ARBA00022801"/>
    </source>
</evidence>
<dbReference type="Proteomes" id="UP001459714">
    <property type="component" value="Unassembled WGS sequence"/>
</dbReference>